<feature type="coiled-coil region" evidence="1">
    <location>
        <begin position="274"/>
        <end position="315"/>
    </location>
</feature>
<feature type="coiled-coil region" evidence="1">
    <location>
        <begin position="6"/>
        <end position="36"/>
    </location>
</feature>
<evidence type="ECO:0000256" key="1">
    <source>
        <dbReference type="SAM" id="Coils"/>
    </source>
</evidence>
<dbReference type="AlphaFoldDB" id="A0A267H6E8"/>
<sequence>MADGPLDKLKKAIQKMKDIVNDVKSLQDQIDKLSEIIEASGLHAAELAKIDLPLPSEPLLDDLKEELRKLPEFGSNLKRQLDTYGQKLNFFEEFVKEKISGKREISFSDIQELCQTLTTAYKTSNVSFKSLNNFIGCLSDSQLLARKLEKNQEEKLKQQSEEKDMAVRSFAYFGIAPSLARLAVLGGGVAALGFFTGSSQVASAARIFGGAGKRVTLSVERMLSMAADIEEKSSKLHLIAKELESNVDKATRVNGEASLGLQSVLEFFSKDELIAQQQEEIAQQQEEIDQLQDKIAQQQETIAAQDEMIARLRERLR</sequence>
<keyword evidence="3" id="KW-1185">Reference proteome</keyword>
<evidence type="ECO:0000313" key="3">
    <source>
        <dbReference type="Proteomes" id="UP000215902"/>
    </source>
</evidence>
<keyword evidence="1" id="KW-0175">Coiled coil</keyword>
<evidence type="ECO:0000313" key="2">
    <source>
        <dbReference type="EMBL" id="PAA93856.1"/>
    </source>
</evidence>
<dbReference type="Proteomes" id="UP000215902">
    <property type="component" value="Unassembled WGS sequence"/>
</dbReference>
<gene>
    <name evidence="2" type="ORF">BOX15_Mlig004059g1</name>
</gene>
<reference evidence="2 3" key="1">
    <citation type="submission" date="2017-06" db="EMBL/GenBank/DDBJ databases">
        <title>A platform for efficient transgenesis in Macrostomum lignano, a flatworm model organism for stem cell research.</title>
        <authorList>
            <person name="Berezikov E."/>
        </authorList>
    </citation>
    <scope>NUCLEOTIDE SEQUENCE [LARGE SCALE GENOMIC DNA]</scope>
    <source>
        <strain evidence="2">DV1</strain>
        <tissue evidence="2">Whole organism</tissue>
    </source>
</reference>
<organism evidence="2 3">
    <name type="scientific">Macrostomum lignano</name>
    <dbReference type="NCBI Taxonomy" id="282301"/>
    <lineage>
        <taxon>Eukaryota</taxon>
        <taxon>Metazoa</taxon>
        <taxon>Spiralia</taxon>
        <taxon>Lophotrochozoa</taxon>
        <taxon>Platyhelminthes</taxon>
        <taxon>Rhabditophora</taxon>
        <taxon>Macrostomorpha</taxon>
        <taxon>Macrostomida</taxon>
        <taxon>Macrostomidae</taxon>
        <taxon>Macrostomum</taxon>
    </lineage>
</organism>
<protein>
    <submittedName>
        <fullName evidence="2">Uncharacterized protein</fullName>
    </submittedName>
</protein>
<name>A0A267H6E8_9PLAT</name>
<comment type="caution">
    <text evidence="2">The sequence shown here is derived from an EMBL/GenBank/DDBJ whole genome shotgun (WGS) entry which is preliminary data.</text>
</comment>
<proteinExistence type="predicted"/>
<dbReference type="EMBL" id="NIVC01000020">
    <property type="protein sequence ID" value="PAA93856.1"/>
    <property type="molecule type" value="Genomic_DNA"/>
</dbReference>
<accession>A0A267H6E8</accession>